<dbReference type="GO" id="GO:0019068">
    <property type="term" value="P:virion assembly"/>
    <property type="evidence" value="ECO:0007669"/>
    <property type="project" value="InterPro"/>
</dbReference>
<dbReference type="InterPro" id="IPR003036">
    <property type="entry name" value="Gag_P30"/>
</dbReference>
<feature type="region of interest" description="Disordered" evidence="2">
    <location>
        <begin position="101"/>
        <end position="169"/>
    </location>
</feature>
<keyword evidence="1" id="KW-0479">Metal-binding</keyword>
<dbReference type="AlphaFoldDB" id="A0A8C0T7Y5"/>
<evidence type="ECO:0000256" key="2">
    <source>
        <dbReference type="SAM" id="MobiDB-lite"/>
    </source>
</evidence>
<organism evidence="4 5">
    <name type="scientific">Canis lupus familiaris</name>
    <name type="common">Dog</name>
    <name type="synonym">Canis familiaris</name>
    <dbReference type="NCBI Taxonomy" id="9615"/>
    <lineage>
        <taxon>Eukaryota</taxon>
        <taxon>Metazoa</taxon>
        <taxon>Chordata</taxon>
        <taxon>Craniata</taxon>
        <taxon>Vertebrata</taxon>
        <taxon>Euteleostomi</taxon>
        <taxon>Mammalia</taxon>
        <taxon>Eutheria</taxon>
        <taxon>Laurasiatheria</taxon>
        <taxon>Carnivora</taxon>
        <taxon>Caniformia</taxon>
        <taxon>Canidae</taxon>
        <taxon>Canis</taxon>
    </lineage>
</organism>
<dbReference type="SUPFAM" id="SSF47943">
    <property type="entry name" value="Retrovirus capsid protein, N-terminal core domain"/>
    <property type="match status" value="1"/>
</dbReference>
<feature type="compositionally biased region" description="Low complexity" evidence="2">
    <location>
        <begin position="141"/>
        <end position="152"/>
    </location>
</feature>
<dbReference type="SUPFAM" id="SSF57756">
    <property type="entry name" value="Retrovirus zinc finger-like domains"/>
    <property type="match status" value="1"/>
</dbReference>
<dbReference type="GO" id="GO:0008270">
    <property type="term" value="F:zinc ion binding"/>
    <property type="evidence" value="ECO:0007669"/>
    <property type="project" value="UniProtKB-KW"/>
</dbReference>
<dbReference type="Ensembl" id="ENSCAFT00040036449.1">
    <property type="protein sequence ID" value="ENSCAFP00040031738.1"/>
    <property type="gene ID" value="ENSCAFG00040019732.1"/>
</dbReference>
<dbReference type="GO" id="GO:0003676">
    <property type="term" value="F:nucleic acid binding"/>
    <property type="evidence" value="ECO:0007669"/>
    <property type="project" value="InterPro"/>
</dbReference>
<dbReference type="InterPro" id="IPR001878">
    <property type="entry name" value="Znf_CCHC"/>
</dbReference>
<dbReference type="InterPro" id="IPR036946">
    <property type="entry name" value="G_retro_matrix_sf"/>
</dbReference>
<feature type="domain" description="CCHC-type" evidence="3">
    <location>
        <begin position="488"/>
        <end position="503"/>
    </location>
</feature>
<reference evidence="4" key="1">
    <citation type="submission" date="2018-10" db="EMBL/GenBank/DDBJ databases">
        <title>De novo assembly of a Great Dane genome.</title>
        <authorList>
            <person name="Kidd J.M."/>
            <person name="Pendleton A.L."/>
            <person name="Shen F."/>
            <person name="Emery S."/>
        </authorList>
    </citation>
    <scope>NUCLEOTIDE SEQUENCE [LARGE SCALE GENOMIC DNA]</scope>
    <source>
        <strain evidence="4">Great Dane</strain>
    </source>
</reference>
<reference evidence="4" key="2">
    <citation type="submission" date="2025-08" db="UniProtKB">
        <authorList>
            <consortium name="Ensembl"/>
        </authorList>
    </citation>
    <scope>IDENTIFICATION</scope>
</reference>
<dbReference type="InterPro" id="IPR008919">
    <property type="entry name" value="Retrov_capsid_N"/>
</dbReference>
<sequence>MGNEHSIPKCSPLGCVLRDWAVLTNKRMTKKKMISFCNTAWPQYSLDSGERWPKNGSLNYNTILQLDLFCKKEEKRLEIEYVQAFMLLYQRKDIQRKCNISAQGESPQNEAISPGSDDKTEDSLSTRLNTATPPPSPLGGARAAVPPRSAPRAPTPSTSPPDPAGRLVVSPSQTCQVTPRDEGGTQPQAGRFPGIQWPIGGVYGTRQLPGVIFVRPPLSTSDLLSWKVHMPTYRDDPIKMESLFASIFALHHPTWADIQILLNVFLTSEERSVVLKQARAEAEKMREQVPNSPVRALADVAVPAADPRWSPADRGDRDQLEHYRRCILRGLRNGVPKHRSFDKVLQVRQRPDEDPFDYLERLFKAYRQGANIDPQAPEHLPLVNASFVRQAAPDIQRKLQRLRGALGMPTLHLAELASEVFRNRDKVREKEARRRMRQQAALLADAVRQARPAPHQAPPQPGAHPQGRHPRPSNSRSRGHPNVGPHQCAYCKRQGHWKKECPSLNK</sequence>
<evidence type="ECO:0000259" key="3">
    <source>
        <dbReference type="PROSITE" id="PS50158"/>
    </source>
</evidence>
<dbReference type="PANTHER" id="PTHR33166">
    <property type="entry name" value="GAG_P30 DOMAIN-CONTAINING PROTEIN"/>
    <property type="match status" value="1"/>
</dbReference>
<dbReference type="SUPFAM" id="SSF47836">
    <property type="entry name" value="Retroviral matrix proteins"/>
    <property type="match status" value="1"/>
</dbReference>
<keyword evidence="1" id="KW-0863">Zinc-finger</keyword>
<dbReference type="Gene3D" id="1.10.375.10">
    <property type="entry name" value="Human Immunodeficiency Virus Type 1 Capsid Protein"/>
    <property type="match status" value="1"/>
</dbReference>
<feature type="compositionally biased region" description="Polar residues" evidence="2">
    <location>
        <begin position="101"/>
        <end position="111"/>
    </location>
</feature>
<dbReference type="InterPro" id="IPR010999">
    <property type="entry name" value="Retrovr_matrix"/>
</dbReference>
<name>A0A8C0T7Y5_CANLF</name>
<protein>
    <recommendedName>
        <fullName evidence="3">CCHC-type domain-containing protein</fullName>
    </recommendedName>
</protein>
<dbReference type="PROSITE" id="PS50158">
    <property type="entry name" value="ZF_CCHC"/>
    <property type="match status" value="1"/>
</dbReference>
<dbReference type="InterPro" id="IPR036875">
    <property type="entry name" value="Znf_CCHC_sf"/>
</dbReference>
<feature type="region of interest" description="Disordered" evidence="2">
    <location>
        <begin position="174"/>
        <end position="193"/>
    </location>
</feature>
<dbReference type="Gene3D" id="1.10.150.180">
    <property type="entry name" value="Gamma-retroviral matrix domain"/>
    <property type="match status" value="1"/>
</dbReference>
<keyword evidence="1" id="KW-0862">Zinc</keyword>
<evidence type="ECO:0000313" key="4">
    <source>
        <dbReference type="Ensembl" id="ENSCAFP00040031738.1"/>
    </source>
</evidence>
<feature type="region of interest" description="Disordered" evidence="2">
    <location>
        <begin position="447"/>
        <end position="488"/>
    </location>
</feature>
<feature type="compositionally biased region" description="Pro residues" evidence="2">
    <location>
        <begin position="153"/>
        <end position="163"/>
    </location>
</feature>
<dbReference type="InterPro" id="IPR050462">
    <property type="entry name" value="Retroviral_Gag-Pol_poly"/>
</dbReference>
<dbReference type="Pfam" id="PF02093">
    <property type="entry name" value="Gag_p30"/>
    <property type="match status" value="1"/>
</dbReference>
<accession>A0A8C0T7Y5</accession>
<dbReference type="Proteomes" id="UP000694542">
    <property type="component" value="Chromosome 26"/>
</dbReference>
<proteinExistence type="predicted"/>
<evidence type="ECO:0000256" key="1">
    <source>
        <dbReference type="PROSITE-ProRule" id="PRU00047"/>
    </source>
</evidence>
<evidence type="ECO:0000313" key="5">
    <source>
        <dbReference type="Proteomes" id="UP000694542"/>
    </source>
</evidence>
<dbReference type="Gene3D" id="4.10.60.10">
    <property type="entry name" value="Zinc finger, CCHC-type"/>
    <property type="match status" value="1"/>
</dbReference>